<feature type="compositionally biased region" description="Basic residues" evidence="1">
    <location>
        <begin position="23"/>
        <end position="32"/>
    </location>
</feature>
<protein>
    <submittedName>
        <fullName evidence="2">Uncharacterized protein</fullName>
    </submittedName>
</protein>
<keyword evidence="3" id="KW-1185">Reference proteome</keyword>
<reference evidence="2 3" key="1">
    <citation type="submission" date="2019-02" db="EMBL/GenBank/DDBJ databases">
        <title>Deep-cultivation of Planctomycetes and their phenomic and genomic characterization uncovers novel biology.</title>
        <authorList>
            <person name="Wiegand S."/>
            <person name="Jogler M."/>
            <person name="Boedeker C."/>
            <person name="Pinto D."/>
            <person name="Vollmers J."/>
            <person name="Rivas-Marin E."/>
            <person name="Kohn T."/>
            <person name="Peeters S.H."/>
            <person name="Heuer A."/>
            <person name="Rast P."/>
            <person name="Oberbeckmann S."/>
            <person name="Bunk B."/>
            <person name="Jeske O."/>
            <person name="Meyerdierks A."/>
            <person name="Storesund J.E."/>
            <person name="Kallscheuer N."/>
            <person name="Luecker S."/>
            <person name="Lage O.M."/>
            <person name="Pohl T."/>
            <person name="Merkel B.J."/>
            <person name="Hornburger P."/>
            <person name="Mueller R.-W."/>
            <person name="Bruemmer F."/>
            <person name="Labrenz M."/>
            <person name="Spormann A.M."/>
            <person name="Op Den Camp H."/>
            <person name="Overmann J."/>
            <person name="Amann R."/>
            <person name="Jetten M.S.M."/>
            <person name="Mascher T."/>
            <person name="Medema M.H."/>
            <person name="Devos D.P."/>
            <person name="Kaster A.-K."/>
            <person name="Ovreas L."/>
            <person name="Rohde M."/>
            <person name="Galperin M.Y."/>
            <person name="Jogler C."/>
        </authorList>
    </citation>
    <scope>NUCLEOTIDE SEQUENCE [LARGE SCALE GENOMIC DNA]</scope>
    <source>
        <strain evidence="2 3">Q31b</strain>
    </source>
</reference>
<comment type="caution">
    <text evidence="2">The sequence shown here is derived from an EMBL/GenBank/DDBJ whole genome shotgun (WGS) entry which is preliminary data.</text>
</comment>
<feature type="region of interest" description="Disordered" evidence="1">
    <location>
        <begin position="70"/>
        <end position="95"/>
    </location>
</feature>
<evidence type="ECO:0000256" key="1">
    <source>
        <dbReference type="SAM" id="MobiDB-lite"/>
    </source>
</evidence>
<feature type="compositionally biased region" description="Basic residues" evidence="1">
    <location>
        <begin position="74"/>
        <end position="95"/>
    </location>
</feature>
<gene>
    <name evidence="2" type="ORF">Q31b_33900</name>
</gene>
<feature type="region of interest" description="Disordered" evidence="1">
    <location>
        <begin position="23"/>
        <end position="45"/>
    </location>
</feature>
<dbReference type="EMBL" id="SJPY01000005">
    <property type="protein sequence ID" value="TWU40046.1"/>
    <property type="molecule type" value="Genomic_DNA"/>
</dbReference>
<evidence type="ECO:0000313" key="2">
    <source>
        <dbReference type="EMBL" id="TWU40046.1"/>
    </source>
</evidence>
<name>A0A5C6DYC2_9BACT</name>
<accession>A0A5C6DYC2</accession>
<proteinExistence type="predicted"/>
<evidence type="ECO:0000313" key="3">
    <source>
        <dbReference type="Proteomes" id="UP000315471"/>
    </source>
</evidence>
<organism evidence="2 3">
    <name type="scientific">Novipirellula aureliae</name>
    <dbReference type="NCBI Taxonomy" id="2527966"/>
    <lineage>
        <taxon>Bacteria</taxon>
        <taxon>Pseudomonadati</taxon>
        <taxon>Planctomycetota</taxon>
        <taxon>Planctomycetia</taxon>
        <taxon>Pirellulales</taxon>
        <taxon>Pirellulaceae</taxon>
        <taxon>Novipirellula</taxon>
    </lineage>
</organism>
<sequence>MEGLAGWILIGVVAWWYYKSSKLSRHHRRKPPERRGRPSGRSQRSFFNYQWPRKGKINWKNPKSAFPWTDLNAKHSHGRKDRSIRRRPRMARSYR</sequence>
<dbReference type="Proteomes" id="UP000315471">
    <property type="component" value="Unassembled WGS sequence"/>
</dbReference>
<dbReference type="AlphaFoldDB" id="A0A5C6DYC2"/>